<dbReference type="GO" id="GO:0006355">
    <property type="term" value="P:regulation of DNA-templated transcription"/>
    <property type="evidence" value="ECO:0007669"/>
    <property type="project" value="InterPro"/>
</dbReference>
<dbReference type="HOGENOM" id="CLU_2566016_0_0_6"/>
<dbReference type="OrthoDB" id="894286at2"/>
<dbReference type="eggNOG" id="COG2169">
    <property type="taxonomic scope" value="Bacteria"/>
</dbReference>
<dbReference type="AlphaFoldDB" id="S3P030"/>
<dbReference type="InterPro" id="IPR004026">
    <property type="entry name" value="Ada_DNA_repair_Zn-bd"/>
</dbReference>
<dbReference type="GO" id="GO:0008270">
    <property type="term" value="F:zinc ion binding"/>
    <property type="evidence" value="ECO:0007669"/>
    <property type="project" value="InterPro"/>
</dbReference>
<evidence type="ECO:0000259" key="2">
    <source>
        <dbReference type="Pfam" id="PF02805"/>
    </source>
</evidence>
<accession>S3P030</accession>
<protein>
    <recommendedName>
        <fullName evidence="2">Ada DNA repair metal-binding domain-containing protein</fullName>
    </recommendedName>
</protein>
<evidence type="ECO:0000256" key="1">
    <source>
        <dbReference type="ARBA" id="ARBA00023159"/>
    </source>
</evidence>
<comment type="caution">
    <text evidence="3">The sequence shown here is derived from an EMBL/GenBank/DDBJ whole genome shotgun (WGS) entry which is preliminary data.</text>
</comment>
<evidence type="ECO:0000313" key="3">
    <source>
        <dbReference type="EMBL" id="EPF72176.1"/>
    </source>
</evidence>
<proteinExistence type="predicted"/>
<keyword evidence="4" id="KW-1185">Reference proteome</keyword>
<keyword evidence="1" id="KW-0010">Activator</keyword>
<dbReference type="InterPro" id="IPR035451">
    <property type="entry name" value="Ada-like_dom_sf"/>
</dbReference>
<dbReference type="RefSeq" id="WP_016656632.1">
    <property type="nucleotide sequence ID" value="NZ_KE340353.1"/>
</dbReference>
<gene>
    <name evidence="3" type="ORF">F945_02228</name>
</gene>
<organism evidence="3 4">
    <name type="scientific">Acinetobacter rudis CIP 110305</name>
    <dbReference type="NCBI Taxonomy" id="421052"/>
    <lineage>
        <taxon>Bacteria</taxon>
        <taxon>Pseudomonadati</taxon>
        <taxon>Pseudomonadota</taxon>
        <taxon>Gammaproteobacteria</taxon>
        <taxon>Moraxellales</taxon>
        <taxon>Moraxellaceae</taxon>
        <taxon>Acinetobacter</taxon>
    </lineage>
</organism>
<dbReference type="Pfam" id="PF02805">
    <property type="entry name" value="Ada_Zn_binding"/>
    <property type="match status" value="1"/>
</dbReference>
<sequence>MIHHEMITDQELKLLIRQRKILFGGNRQLKIYGMLNCYSGKRMKRDNRVFFDTEAEAIILGYRPCGHCMKKAYMSWKNDSV</sequence>
<dbReference type="Gene3D" id="3.40.10.10">
    <property type="entry name" value="DNA Methylphosphotriester Repair Domain"/>
    <property type="match status" value="1"/>
</dbReference>
<dbReference type="Proteomes" id="UP000014568">
    <property type="component" value="Unassembled WGS sequence"/>
</dbReference>
<dbReference type="STRING" id="632955.GCA_000829675_00329"/>
<dbReference type="EMBL" id="ATGI01000030">
    <property type="protein sequence ID" value="EPF72176.1"/>
    <property type="molecule type" value="Genomic_DNA"/>
</dbReference>
<name>S3P030_9GAMM</name>
<dbReference type="GO" id="GO:0006281">
    <property type="term" value="P:DNA repair"/>
    <property type="evidence" value="ECO:0007669"/>
    <property type="project" value="InterPro"/>
</dbReference>
<dbReference type="SUPFAM" id="SSF57884">
    <property type="entry name" value="Ada DNA repair protein, N-terminal domain (N-Ada 10)"/>
    <property type="match status" value="1"/>
</dbReference>
<dbReference type="GO" id="GO:0003677">
    <property type="term" value="F:DNA binding"/>
    <property type="evidence" value="ECO:0007669"/>
    <property type="project" value="InterPro"/>
</dbReference>
<feature type="domain" description="Ada DNA repair metal-binding" evidence="2">
    <location>
        <begin position="22"/>
        <end position="68"/>
    </location>
</feature>
<reference evidence="3 4" key="1">
    <citation type="submission" date="2013-06" db="EMBL/GenBank/DDBJ databases">
        <title>The Genome Sequence of Acinetobacter rudis CIP 110305.</title>
        <authorList>
            <consortium name="The Broad Institute Genome Sequencing Platform"/>
            <consortium name="The Broad Institute Genome Sequencing Center for Infectious Disease"/>
            <person name="Cerqueira G."/>
            <person name="Feldgarden M."/>
            <person name="Courvalin P."/>
            <person name="Perichon B."/>
            <person name="Grillot-Courvalin C."/>
            <person name="Clermont D."/>
            <person name="Rocha E."/>
            <person name="Yoon E.-J."/>
            <person name="Nemec A."/>
            <person name="Young S.K."/>
            <person name="Zeng Q."/>
            <person name="Gargeya S."/>
            <person name="Fitzgerald M."/>
            <person name="Abouelleil A."/>
            <person name="Alvarado L."/>
            <person name="Berlin A.M."/>
            <person name="Chapman S.B."/>
            <person name="Dewar J."/>
            <person name="Goldberg J."/>
            <person name="Griggs A."/>
            <person name="Gujja S."/>
            <person name="Hansen M."/>
            <person name="Howarth C."/>
            <person name="Imamovic A."/>
            <person name="Larimer J."/>
            <person name="McCowan C."/>
            <person name="Murphy C."/>
            <person name="Pearson M."/>
            <person name="Priest M."/>
            <person name="Roberts A."/>
            <person name="Saif S."/>
            <person name="Shea T."/>
            <person name="Sykes S."/>
            <person name="Wortman J."/>
            <person name="Nusbaum C."/>
            <person name="Birren B."/>
        </authorList>
    </citation>
    <scope>NUCLEOTIDE SEQUENCE [LARGE SCALE GENOMIC DNA]</scope>
    <source>
        <strain evidence="3 4">CIP 110305</strain>
    </source>
</reference>
<evidence type="ECO:0000313" key="4">
    <source>
        <dbReference type="Proteomes" id="UP000014568"/>
    </source>
</evidence>
<dbReference type="PATRIC" id="fig|421052.3.peg.2171"/>
<dbReference type="GO" id="GO:0008168">
    <property type="term" value="F:methyltransferase activity"/>
    <property type="evidence" value="ECO:0007669"/>
    <property type="project" value="InterPro"/>
</dbReference>